<evidence type="ECO:0000313" key="1">
    <source>
        <dbReference type="EMBL" id="MPN13516.1"/>
    </source>
</evidence>
<gene>
    <name evidence="1" type="ORF">SDC9_160837</name>
</gene>
<comment type="caution">
    <text evidence="1">The sequence shown here is derived from an EMBL/GenBank/DDBJ whole genome shotgun (WGS) entry which is preliminary data.</text>
</comment>
<accession>A0A645FIQ0</accession>
<reference evidence="1" key="1">
    <citation type="submission" date="2019-08" db="EMBL/GenBank/DDBJ databases">
        <authorList>
            <person name="Kucharzyk K."/>
            <person name="Murdoch R.W."/>
            <person name="Higgins S."/>
            <person name="Loffler F."/>
        </authorList>
    </citation>
    <scope>NUCLEOTIDE SEQUENCE</scope>
</reference>
<name>A0A645FIQ0_9ZZZZ</name>
<protein>
    <submittedName>
        <fullName evidence="1">Uncharacterized protein</fullName>
    </submittedName>
</protein>
<dbReference type="AlphaFoldDB" id="A0A645FIQ0"/>
<dbReference type="EMBL" id="VSSQ01060013">
    <property type="protein sequence ID" value="MPN13516.1"/>
    <property type="molecule type" value="Genomic_DNA"/>
</dbReference>
<sequence length="129" mass="14521">MMKVADENFITFFDTGSGGGLSINANFYNKHNEKIKLNEDKGSKDIMDVVGGCNEDSFSNREIYFCDQIAIGINDITLQLEDNCLIAKDQANDNPHGHVDGGMLGIYFFKYLKKISFDFNDMIFSVEPK</sequence>
<organism evidence="1">
    <name type="scientific">bioreactor metagenome</name>
    <dbReference type="NCBI Taxonomy" id="1076179"/>
    <lineage>
        <taxon>unclassified sequences</taxon>
        <taxon>metagenomes</taxon>
        <taxon>ecological metagenomes</taxon>
    </lineage>
</organism>
<proteinExistence type="predicted"/>